<evidence type="ECO:0000256" key="2">
    <source>
        <dbReference type="SAM" id="SignalP"/>
    </source>
</evidence>
<dbReference type="OrthoDB" id="9948953at2"/>
<sequence>MHKKFTVFIVVLLLIFVSALPVFAHGGEEEGAVDVPTLVRQSIAFIEGINDMEMAKDKLNEAIEVNQETQLADGQKLEQAKLAMDEMKMEEAKTLMVEAIGGNPENDLEYEPKVSFGAGSIFFMILAIISVILGAFILKKQHANKGEMSHE</sequence>
<dbReference type="Proteomes" id="UP000070352">
    <property type="component" value="Unassembled WGS sequence"/>
</dbReference>
<evidence type="ECO:0000313" key="4">
    <source>
        <dbReference type="Proteomes" id="UP000070352"/>
    </source>
</evidence>
<proteinExistence type="predicted"/>
<feature type="chain" id="PRO_5007466261" evidence="2">
    <location>
        <begin position="25"/>
        <end position="151"/>
    </location>
</feature>
<keyword evidence="4" id="KW-1185">Reference proteome</keyword>
<reference evidence="3 4" key="1">
    <citation type="submission" date="2016-02" db="EMBL/GenBank/DDBJ databases">
        <title>Draft Genome for Tepidibacillus decaturensis nov. sp. Strain Z9, an Anaerobic, Moderately Thermophilic and Heterotrophic Bacterium from Deep Subsurface of the Illinois Basin, USA.</title>
        <authorList>
            <person name="Dong Y."/>
            <person name="Chang J.Y."/>
            <person name="Sanford R."/>
            <person name="Fouke B.W."/>
        </authorList>
    </citation>
    <scope>NUCLEOTIDE SEQUENCE [LARGE SCALE GENOMIC DNA]</scope>
    <source>
        <strain evidence="3 4">Z9</strain>
    </source>
</reference>
<keyword evidence="1" id="KW-0812">Transmembrane</keyword>
<dbReference type="RefSeq" id="WP_068722897.1">
    <property type="nucleotide sequence ID" value="NZ_LSKU01000001.1"/>
</dbReference>
<keyword evidence="1" id="KW-1133">Transmembrane helix</keyword>
<dbReference type="EMBL" id="LSKU01000001">
    <property type="protein sequence ID" value="KXG42959.1"/>
    <property type="molecule type" value="Genomic_DNA"/>
</dbReference>
<gene>
    <name evidence="3" type="ORF">U473_02140</name>
</gene>
<evidence type="ECO:0000313" key="3">
    <source>
        <dbReference type="EMBL" id="KXG42959.1"/>
    </source>
</evidence>
<keyword evidence="1" id="KW-0472">Membrane</keyword>
<protein>
    <submittedName>
        <fullName evidence="3">Uncharacterized protein</fullName>
    </submittedName>
</protein>
<keyword evidence="2" id="KW-0732">Signal</keyword>
<organism evidence="3 4">
    <name type="scientific">Tepidibacillus decaturensis</name>
    <dbReference type="NCBI Taxonomy" id="1413211"/>
    <lineage>
        <taxon>Bacteria</taxon>
        <taxon>Bacillati</taxon>
        <taxon>Bacillota</taxon>
        <taxon>Bacilli</taxon>
        <taxon>Bacillales</taxon>
        <taxon>Bacillaceae</taxon>
        <taxon>Tepidibacillus</taxon>
    </lineage>
</organism>
<feature type="transmembrane region" description="Helical" evidence="1">
    <location>
        <begin position="116"/>
        <end position="138"/>
    </location>
</feature>
<name>A0A135L253_9BACI</name>
<comment type="caution">
    <text evidence="3">The sequence shown here is derived from an EMBL/GenBank/DDBJ whole genome shotgun (WGS) entry which is preliminary data.</text>
</comment>
<evidence type="ECO:0000256" key="1">
    <source>
        <dbReference type="SAM" id="Phobius"/>
    </source>
</evidence>
<dbReference type="AlphaFoldDB" id="A0A135L253"/>
<dbReference type="STRING" id="1413211.U473_02140"/>
<feature type="signal peptide" evidence="2">
    <location>
        <begin position="1"/>
        <end position="24"/>
    </location>
</feature>
<accession>A0A135L253</accession>